<gene>
    <name evidence="2" type="ORF">RDI58_001300</name>
</gene>
<proteinExistence type="predicted"/>
<organism evidence="2 3">
    <name type="scientific">Solanum bulbocastanum</name>
    <name type="common">Wild potato</name>
    <dbReference type="NCBI Taxonomy" id="147425"/>
    <lineage>
        <taxon>Eukaryota</taxon>
        <taxon>Viridiplantae</taxon>
        <taxon>Streptophyta</taxon>
        <taxon>Embryophyta</taxon>
        <taxon>Tracheophyta</taxon>
        <taxon>Spermatophyta</taxon>
        <taxon>Magnoliopsida</taxon>
        <taxon>eudicotyledons</taxon>
        <taxon>Gunneridae</taxon>
        <taxon>Pentapetalae</taxon>
        <taxon>asterids</taxon>
        <taxon>lamiids</taxon>
        <taxon>Solanales</taxon>
        <taxon>Solanaceae</taxon>
        <taxon>Solanoideae</taxon>
        <taxon>Solaneae</taxon>
        <taxon>Solanum</taxon>
    </lineage>
</organism>
<evidence type="ECO:0000313" key="2">
    <source>
        <dbReference type="EMBL" id="KAK6803516.1"/>
    </source>
</evidence>
<feature type="region of interest" description="Disordered" evidence="1">
    <location>
        <begin position="1"/>
        <end position="46"/>
    </location>
</feature>
<dbReference type="Proteomes" id="UP001371456">
    <property type="component" value="Unassembled WGS sequence"/>
</dbReference>
<feature type="compositionally biased region" description="Polar residues" evidence="1">
    <location>
        <begin position="16"/>
        <end position="32"/>
    </location>
</feature>
<keyword evidence="3" id="KW-1185">Reference proteome</keyword>
<dbReference type="AlphaFoldDB" id="A0AAN8UCF9"/>
<dbReference type="EMBL" id="JBANQN010000001">
    <property type="protein sequence ID" value="KAK6803516.1"/>
    <property type="molecule type" value="Genomic_DNA"/>
</dbReference>
<accession>A0AAN8UCF9</accession>
<name>A0AAN8UCF9_SOLBU</name>
<evidence type="ECO:0000256" key="1">
    <source>
        <dbReference type="SAM" id="MobiDB-lite"/>
    </source>
</evidence>
<protein>
    <submittedName>
        <fullName evidence="2">Uncharacterized protein</fullName>
    </submittedName>
</protein>
<evidence type="ECO:0000313" key="3">
    <source>
        <dbReference type="Proteomes" id="UP001371456"/>
    </source>
</evidence>
<reference evidence="2 3" key="1">
    <citation type="submission" date="2024-02" db="EMBL/GenBank/DDBJ databases">
        <title>de novo genome assembly of Solanum bulbocastanum strain 11H21.</title>
        <authorList>
            <person name="Hosaka A.J."/>
        </authorList>
    </citation>
    <scope>NUCLEOTIDE SEQUENCE [LARGE SCALE GENOMIC DNA]</scope>
    <source>
        <tissue evidence="2">Young leaves</tissue>
    </source>
</reference>
<sequence>MANSKRRRLEDPAEIASSSTNPRNINELQSPTTPDPMVGVSGSKNQEGDQLFGNDFKQVHLDHVKLKPTIAKFISGLGALASSIQNIGWYGASKEEIIDIITNGFIRSSYRHGVQFSAYDYPLDCLQTAIQDKDGPRHIDLPSDISEFLLIQVSEVAGNNVLIELMKSLCSAQRI</sequence>
<comment type="caution">
    <text evidence="2">The sequence shown here is derived from an EMBL/GenBank/DDBJ whole genome shotgun (WGS) entry which is preliminary data.</text>
</comment>